<keyword evidence="4" id="KW-1185">Reference proteome</keyword>
<dbReference type="PANTHER" id="PTHR34219:SF1">
    <property type="entry name" value="PEPSY DOMAIN-CONTAINING PROTEIN"/>
    <property type="match status" value="1"/>
</dbReference>
<dbReference type="InterPro" id="IPR005625">
    <property type="entry name" value="PepSY-ass_TM"/>
</dbReference>
<dbReference type="RefSeq" id="WP_208312758.1">
    <property type="nucleotide sequence ID" value="NZ_JAELYA010000002.1"/>
</dbReference>
<dbReference type="Pfam" id="PF03413">
    <property type="entry name" value="PepSY"/>
    <property type="match status" value="1"/>
</dbReference>
<dbReference type="PANTHER" id="PTHR34219">
    <property type="entry name" value="IRON-REGULATED INNER MEMBRANE PROTEIN-RELATED"/>
    <property type="match status" value="1"/>
</dbReference>
<feature type="transmembrane region" description="Helical" evidence="1">
    <location>
        <begin position="371"/>
        <end position="392"/>
    </location>
</feature>
<feature type="transmembrane region" description="Helical" evidence="1">
    <location>
        <begin position="193"/>
        <end position="215"/>
    </location>
</feature>
<proteinExistence type="predicted"/>
<dbReference type="InterPro" id="IPR025711">
    <property type="entry name" value="PepSY"/>
</dbReference>
<gene>
    <name evidence="3" type="ORF">JFY56_06715</name>
</gene>
<keyword evidence="1" id="KW-1133">Transmembrane helix</keyword>
<evidence type="ECO:0000313" key="3">
    <source>
        <dbReference type="EMBL" id="MBO3274910.1"/>
    </source>
</evidence>
<name>A0ABS3TML9_9PSED</name>
<organism evidence="3 4">
    <name type="scientific">Pseudomonas schmalbachii</name>
    <dbReference type="NCBI Taxonomy" id="2816993"/>
    <lineage>
        <taxon>Bacteria</taxon>
        <taxon>Pseudomonadati</taxon>
        <taxon>Pseudomonadota</taxon>
        <taxon>Gammaproteobacteria</taxon>
        <taxon>Pseudomonadales</taxon>
        <taxon>Pseudomonadaceae</taxon>
        <taxon>Pseudomonas</taxon>
    </lineage>
</organism>
<feature type="domain" description="PepSY" evidence="2">
    <location>
        <begin position="283"/>
        <end position="340"/>
    </location>
</feature>
<evidence type="ECO:0000256" key="1">
    <source>
        <dbReference type="SAM" id="Phobius"/>
    </source>
</evidence>
<feature type="transmembrane region" description="Helical" evidence="1">
    <location>
        <begin position="15"/>
        <end position="39"/>
    </location>
</feature>
<feature type="transmembrane region" description="Helical" evidence="1">
    <location>
        <begin position="144"/>
        <end position="164"/>
    </location>
</feature>
<dbReference type="EMBL" id="JAELYA010000002">
    <property type="protein sequence ID" value="MBO3274910.1"/>
    <property type="molecule type" value="Genomic_DNA"/>
</dbReference>
<evidence type="ECO:0000313" key="4">
    <source>
        <dbReference type="Proteomes" id="UP000669060"/>
    </source>
</evidence>
<feature type="transmembrane region" description="Helical" evidence="1">
    <location>
        <begin position="412"/>
        <end position="439"/>
    </location>
</feature>
<keyword evidence="1" id="KW-0472">Membrane</keyword>
<dbReference type="Proteomes" id="UP000669060">
    <property type="component" value="Unassembled WGS sequence"/>
</dbReference>
<dbReference type="Pfam" id="PF03929">
    <property type="entry name" value="PepSY_TM"/>
    <property type="match status" value="1"/>
</dbReference>
<protein>
    <submittedName>
        <fullName evidence="3">PepSY domain-containing protein</fullName>
    </submittedName>
</protein>
<sequence>MEKKTPEFYNLAWRWHFYAGLFVAPFMILLALTGIIYLFKPQLDQLMYRDLLEVRPGAAMMSADQQLERLRVSDPQLQISKYLPPMAADRSAQFVGVKDGREINLFVDPYSGQLLGTQDAKDNLQAIARALHGELMIGTVGDRLVELAAGWGIVLVVSGVYLWWPRGKSGRGILLPNLKQRGRPLWRELHAVIGFWGALALLFMLLSGMTWTGYWGKSFADVWNRFPAAMWNDVPKSAPLAGELNEAHRQMVPWAVENTPVPSSNAHAEHGGHAMGGAANPQIGLQQVVDIANGAGVVPGYAIALPQGEEGVYTVSVFADDPRNDATLHVDQYSGKVLADVRWQDYGAVAKSVELGVTLHEGKMFGVANQLLILAVCLMILFSAVSGVVIWWKRRPQRRLGVPPLPHALPVWRGGLLIVIVLGAAFPLVGMSLLLVWGLDWLVLSRLVRSRPALG</sequence>
<accession>A0ABS3TML9</accession>
<comment type="caution">
    <text evidence="3">The sequence shown here is derived from an EMBL/GenBank/DDBJ whole genome shotgun (WGS) entry which is preliminary data.</text>
</comment>
<reference evidence="3 4" key="1">
    <citation type="submission" date="2020-12" db="EMBL/GenBank/DDBJ databases">
        <title>Pseudomonas schmalbachii sp. nov. isolated from millipede gut.</title>
        <authorList>
            <person name="Shelomi M."/>
        </authorList>
    </citation>
    <scope>NUCLEOTIDE SEQUENCE [LARGE SCALE GENOMIC DNA]</scope>
    <source>
        <strain evidence="3 4">Milli4</strain>
    </source>
</reference>
<evidence type="ECO:0000259" key="2">
    <source>
        <dbReference type="Pfam" id="PF03413"/>
    </source>
</evidence>
<keyword evidence="1" id="KW-0812">Transmembrane</keyword>